<evidence type="ECO:0000313" key="3">
    <source>
        <dbReference type="EMBL" id="KKR01198.1"/>
    </source>
</evidence>
<comment type="caution">
    <text evidence="3">The sequence shown here is derived from an EMBL/GenBank/DDBJ whole genome shotgun (WGS) entry which is preliminary data.</text>
</comment>
<name>A0A837HPV7_9BACT</name>
<gene>
    <name evidence="3" type="ORF">UT27_C0010G0005</name>
</gene>
<dbReference type="AlphaFoldDB" id="A0A837HPV7"/>
<sequence length="170" mass="18330">MKTITKNMISGLGIIALLAVGLAFMPTNASAQYSWRYSQDYDYQNQNNYSASNYYQGPVQAPVYQAPAYVAPQVASTLPQTIYSSSTNPNGAKIVTSSSTKKVASNTTAKSTNTENSNLAANALFGSNSFLPSGAVQWIIFLILILLVIILVRKVSGGDKNYHQTPLKHA</sequence>
<keyword evidence="1" id="KW-1133">Transmembrane helix</keyword>
<evidence type="ECO:0000256" key="1">
    <source>
        <dbReference type="SAM" id="Phobius"/>
    </source>
</evidence>
<proteinExistence type="predicted"/>
<keyword evidence="1" id="KW-0812">Transmembrane</keyword>
<reference evidence="3 4" key="1">
    <citation type="journal article" date="2015" name="Nature">
        <title>rRNA introns, odd ribosomes, and small enigmatic genomes across a large radiation of phyla.</title>
        <authorList>
            <person name="Brown C.T."/>
            <person name="Hug L.A."/>
            <person name="Thomas B.C."/>
            <person name="Sharon I."/>
            <person name="Castelle C.J."/>
            <person name="Singh A."/>
            <person name="Wilkins M.J."/>
            <person name="Williams K.H."/>
            <person name="Banfield J.F."/>
        </authorList>
    </citation>
    <scope>NUCLEOTIDE SEQUENCE [LARGE SCALE GENOMIC DNA]</scope>
</reference>
<keyword evidence="2" id="KW-0732">Signal</keyword>
<evidence type="ECO:0000256" key="2">
    <source>
        <dbReference type="SAM" id="SignalP"/>
    </source>
</evidence>
<feature type="signal peptide" evidence="2">
    <location>
        <begin position="1"/>
        <end position="31"/>
    </location>
</feature>
<accession>A0A837HPV7</accession>
<feature type="transmembrane region" description="Helical" evidence="1">
    <location>
        <begin position="135"/>
        <end position="152"/>
    </location>
</feature>
<evidence type="ECO:0000313" key="4">
    <source>
        <dbReference type="Proteomes" id="UP000033998"/>
    </source>
</evidence>
<dbReference type="Proteomes" id="UP000033998">
    <property type="component" value="Unassembled WGS sequence"/>
</dbReference>
<feature type="chain" id="PRO_5032973720" evidence="2">
    <location>
        <begin position="32"/>
        <end position="170"/>
    </location>
</feature>
<keyword evidence="1" id="KW-0472">Membrane</keyword>
<dbReference type="EMBL" id="LBWE01000010">
    <property type="protein sequence ID" value="KKR01198.1"/>
    <property type="molecule type" value="Genomic_DNA"/>
</dbReference>
<protein>
    <submittedName>
        <fullName evidence="3">Uncharacterized protein</fullName>
    </submittedName>
</protein>
<organism evidence="3 4">
    <name type="scientific">Candidatus Nomurabacteria bacterium GW2011_GWD2_39_12</name>
    <dbReference type="NCBI Taxonomy" id="1618759"/>
    <lineage>
        <taxon>Bacteria</taxon>
        <taxon>Candidatus Nomuraibacteriota</taxon>
    </lineage>
</organism>